<proteinExistence type="predicted"/>
<feature type="transmembrane region" description="Helical" evidence="1">
    <location>
        <begin position="97"/>
        <end position="115"/>
    </location>
</feature>
<dbReference type="Proteomes" id="UP001205861">
    <property type="component" value="Unassembled WGS sequence"/>
</dbReference>
<name>A0ABT2BDZ3_9BURK</name>
<feature type="transmembrane region" description="Helical" evidence="1">
    <location>
        <begin position="286"/>
        <end position="311"/>
    </location>
</feature>
<keyword evidence="1" id="KW-1133">Transmembrane helix</keyword>
<feature type="transmembrane region" description="Helical" evidence="1">
    <location>
        <begin position="379"/>
        <end position="397"/>
    </location>
</feature>
<keyword evidence="3" id="KW-1185">Reference proteome</keyword>
<dbReference type="EMBL" id="JANUGV010000001">
    <property type="protein sequence ID" value="MCS0606743.1"/>
    <property type="molecule type" value="Genomic_DNA"/>
</dbReference>
<accession>A0ABT2BDZ3</accession>
<evidence type="ECO:0000313" key="3">
    <source>
        <dbReference type="Proteomes" id="UP001205861"/>
    </source>
</evidence>
<feature type="transmembrane region" description="Helical" evidence="1">
    <location>
        <begin position="323"/>
        <end position="344"/>
    </location>
</feature>
<sequence length="644" mass="69915">MSKQLHTWRFALILLALLSALLAWGKPWIGGDVLEYLGDTVALAAHRSPDIRIEDLGAAKPLAPELAPVYDVLAEQMRTNTPRVFQAFVRGREGKVYSIHFFGYSMLVAVPFKVLEKLHQPPLKAFQVVNLAAVFVLGLALLRFFGSSARAFGGVALFMLCGGWLYWDWTSPECLSAAALLSALLLFASGAPVAAGLLAGLASQQNPTIVMFFGFAPLLFALQAWRNGATPAQAIRAALGARNLAGLASGLALFALPPLFNLYHFGVPSIIAKWFSDPSLVSGVRLVSFFFDLNQGMFLAIPALAVALLAWGWGRAGERGKQALVLAGCALFTLALALPTLVITNWNSGAAGLMRYAFWAAMPLLFALLLRLREQERWPLVPVLLFVAVQAGSMVYAKSYPYIEFSPLAQRLLDRAPDLYHPEPEIFAERMARNDDGIQKDKIYVYKVAGRPVKTLINIANPAAEGLLCGEGGALAPETRIVGSAHGWRYIDGQPHCLEGGLPQQRFKADQFEAGVGISLATGWNGVERSGEPWNGVWSNGAHSRILVTPANGLAPATVSFTGHYYDGNKRTRVSVNGIDLGWHQLDREGPIALPPQVARTRLLEFDLENEAPALPGGADTRRIAFFLRELDLRASASTTARNH</sequence>
<keyword evidence="1" id="KW-0812">Transmembrane</keyword>
<organism evidence="2 3">
    <name type="scientific">Massilia solisilvae</name>
    <dbReference type="NCBI Taxonomy" id="1811225"/>
    <lineage>
        <taxon>Bacteria</taxon>
        <taxon>Pseudomonadati</taxon>
        <taxon>Pseudomonadota</taxon>
        <taxon>Betaproteobacteria</taxon>
        <taxon>Burkholderiales</taxon>
        <taxon>Oxalobacteraceae</taxon>
        <taxon>Telluria group</taxon>
        <taxon>Massilia</taxon>
    </lineage>
</organism>
<keyword evidence="1" id="KW-0472">Membrane</keyword>
<evidence type="ECO:0000256" key="1">
    <source>
        <dbReference type="SAM" id="Phobius"/>
    </source>
</evidence>
<feature type="transmembrane region" description="Helical" evidence="1">
    <location>
        <begin position="245"/>
        <end position="266"/>
    </location>
</feature>
<feature type="transmembrane region" description="Helical" evidence="1">
    <location>
        <begin position="356"/>
        <end position="372"/>
    </location>
</feature>
<evidence type="ECO:0000313" key="2">
    <source>
        <dbReference type="EMBL" id="MCS0606743.1"/>
    </source>
</evidence>
<feature type="transmembrane region" description="Helical" evidence="1">
    <location>
        <begin position="151"/>
        <end position="167"/>
    </location>
</feature>
<feature type="transmembrane region" description="Helical" evidence="1">
    <location>
        <begin position="179"/>
        <end position="202"/>
    </location>
</feature>
<feature type="transmembrane region" description="Helical" evidence="1">
    <location>
        <begin position="127"/>
        <end position="145"/>
    </location>
</feature>
<feature type="transmembrane region" description="Helical" evidence="1">
    <location>
        <begin position="208"/>
        <end position="225"/>
    </location>
</feature>
<dbReference type="RefSeq" id="WP_258854544.1">
    <property type="nucleotide sequence ID" value="NZ_JANUGV010000001.1"/>
</dbReference>
<gene>
    <name evidence="2" type="ORF">NX773_01015</name>
</gene>
<reference evidence="2 3" key="1">
    <citation type="submission" date="2022-08" db="EMBL/GenBank/DDBJ databases">
        <title>Reclassification of Massilia species as members of the genera Telluria, Duganella, Pseudoduganella, Mokoshia gen. nov. and Zemynaea gen. nov. using orthogonal and non-orthogonal genome-based approaches.</title>
        <authorList>
            <person name="Bowman J.P."/>
        </authorList>
    </citation>
    <scope>NUCLEOTIDE SEQUENCE [LARGE SCALE GENOMIC DNA]</scope>
    <source>
        <strain evidence="2 3">JCM 31607</strain>
    </source>
</reference>
<comment type="caution">
    <text evidence="2">The sequence shown here is derived from an EMBL/GenBank/DDBJ whole genome shotgun (WGS) entry which is preliminary data.</text>
</comment>
<protein>
    <submittedName>
        <fullName evidence="2">Uncharacterized protein</fullName>
    </submittedName>
</protein>